<sequence length="72" mass="8717">MCHVRFCISKGYFVILPLLCRSTFGYIEVLCIWLLHDNAHLMIEPKSIYLLIYISYSKRINMIFDLLIKYYY</sequence>
<dbReference type="Proteomes" id="UP001055879">
    <property type="component" value="Linkage Group LG10"/>
</dbReference>
<reference evidence="1 2" key="2">
    <citation type="journal article" date="2022" name="Mol. Ecol. Resour.">
        <title>The genomes of chicory, endive, great burdock and yacon provide insights into Asteraceae paleo-polyploidization history and plant inulin production.</title>
        <authorList>
            <person name="Fan W."/>
            <person name="Wang S."/>
            <person name="Wang H."/>
            <person name="Wang A."/>
            <person name="Jiang F."/>
            <person name="Liu H."/>
            <person name="Zhao H."/>
            <person name="Xu D."/>
            <person name="Zhang Y."/>
        </authorList>
    </citation>
    <scope>NUCLEOTIDE SEQUENCE [LARGE SCALE GENOMIC DNA]</scope>
    <source>
        <strain evidence="2">cv. Niubang</strain>
    </source>
</reference>
<gene>
    <name evidence="1" type="ORF">L6452_30373</name>
</gene>
<organism evidence="1 2">
    <name type="scientific">Arctium lappa</name>
    <name type="common">Greater burdock</name>
    <name type="synonym">Lappa major</name>
    <dbReference type="NCBI Taxonomy" id="4217"/>
    <lineage>
        <taxon>Eukaryota</taxon>
        <taxon>Viridiplantae</taxon>
        <taxon>Streptophyta</taxon>
        <taxon>Embryophyta</taxon>
        <taxon>Tracheophyta</taxon>
        <taxon>Spermatophyta</taxon>
        <taxon>Magnoliopsida</taxon>
        <taxon>eudicotyledons</taxon>
        <taxon>Gunneridae</taxon>
        <taxon>Pentapetalae</taxon>
        <taxon>asterids</taxon>
        <taxon>campanulids</taxon>
        <taxon>Asterales</taxon>
        <taxon>Asteraceae</taxon>
        <taxon>Carduoideae</taxon>
        <taxon>Cardueae</taxon>
        <taxon>Arctiinae</taxon>
        <taxon>Arctium</taxon>
    </lineage>
</organism>
<proteinExistence type="predicted"/>
<evidence type="ECO:0000313" key="1">
    <source>
        <dbReference type="EMBL" id="KAI3697388.1"/>
    </source>
</evidence>
<dbReference type="EMBL" id="CM042056">
    <property type="protein sequence ID" value="KAI3697388.1"/>
    <property type="molecule type" value="Genomic_DNA"/>
</dbReference>
<reference evidence="2" key="1">
    <citation type="journal article" date="2022" name="Mol. Ecol. Resour.">
        <title>The genomes of chicory, endive, great burdock and yacon provide insights into Asteraceae palaeo-polyploidization history and plant inulin production.</title>
        <authorList>
            <person name="Fan W."/>
            <person name="Wang S."/>
            <person name="Wang H."/>
            <person name="Wang A."/>
            <person name="Jiang F."/>
            <person name="Liu H."/>
            <person name="Zhao H."/>
            <person name="Xu D."/>
            <person name="Zhang Y."/>
        </authorList>
    </citation>
    <scope>NUCLEOTIDE SEQUENCE [LARGE SCALE GENOMIC DNA]</scope>
    <source>
        <strain evidence="2">cv. Niubang</strain>
    </source>
</reference>
<name>A0ACB8ZIH2_ARCLA</name>
<protein>
    <submittedName>
        <fullName evidence="1">Uncharacterized protein</fullName>
    </submittedName>
</protein>
<evidence type="ECO:0000313" key="2">
    <source>
        <dbReference type="Proteomes" id="UP001055879"/>
    </source>
</evidence>
<comment type="caution">
    <text evidence="1">The sequence shown here is derived from an EMBL/GenBank/DDBJ whole genome shotgun (WGS) entry which is preliminary data.</text>
</comment>
<accession>A0ACB8ZIH2</accession>
<keyword evidence="2" id="KW-1185">Reference proteome</keyword>